<accession>A0A8K0XTM2</accession>
<dbReference type="Pfam" id="PF02826">
    <property type="entry name" value="2-Hacid_dh_C"/>
    <property type="match status" value="1"/>
</dbReference>
<dbReference type="Proteomes" id="UP000813824">
    <property type="component" value="Unassembled WGS sequence"/>
</dbReference>
<dbReference type="InterPro" id="IPR006140">
    <property type="entry name" value="D-isomer_DH_NAD-bd"/>
</dbReference>
<sequence length="298" mass="32988">MLKEDSKSYKHTQLSTLKVLAIFYSGGATSKEEPRLLDILENKIGLHHEYLEAQGRELLVSDDQEGADSSFQEHIVDAEVLITTPFHPSTSLRTSSGRPAVTSVAEHVMMNILLLVRNFVSTHEMMIERGEWQVSEVAKNAFDLEGKSFNKELIYYNPTPHPSAEAAKVVVARRVEDLKHTYSPENALLLILLVNTVCGAICERDAAAVALKSGELRGYAGDVWHVQPAPKDPPWRTTKNPLGSGNDMVPHSSGASFDAQARYPKCAFEILDHYLKGKVQTPPNVIMGKETYTTNACE</sequence>
<evidence type="ECO:0000313" key="3">
    <source>
        <dbReference type="Proteomes" id="UP000813824"/>
    </source>
</evidence>
<organism evidence="2 3">
    <name type="scientific">Cristinia sonorae</name>
    <dbReference type="NCBI Taxonomy" id="1940300"/>
    <lineage>
        <taxon>Eukaryota</taxon>
        <taxon>Fungi</taxon>
        <taxon>Dikarya</taxon>
        <taxon>Basidiomycota</taxon>
        <taxon>Agaricomycotina</taxon>
        <taxon>Agaricomycetes</taxon>
        <taxon>Agaricomycetidae</taxon>
        <taxon>Agaricales</taxon>
        <taxon>Pleurotineae</taxon>
        <taxon>Stephanosporaceae</taxon>
        <taxon>Cristinia</taxon>
    </lineage>
</organism>
<dbReference type="EMBL" id="JAEVFJ010000003">
    <property type="protein sequence ID" value="KAH8105968.1"/>
    <property type="molecule type" value="Genomic_DNA"/>
</dbReference>
<name>A0A8K0XTM2_9AGAR</name>
<evidence type="ECO:0000259" key="1">
    <source>
        <dbReference type="Pfam" id="PF02826"/>
    </source>
</evidence>
<dbReference type="SUPFAM" id="SSF52283">
    <property type="entry name" value="Formate/glycerate dehydrogenase catalytic domain-like"/>
    <property type="match status" value="1"/>
</dbReference>
<feature type="domain" description="D-isomer specific 2-hydroxyacid dehydrogenase NAD-binding" evidence="1">
    <location>
        <begin position="192"/>
        <end position="240"/>
    </location>
</feature>
<keyword evidence="3" id="KW-1185">Reference proteome</keyword>
<dbReference type="InterPro" id="IPR036291">
    <property type="entry name" value="NAD(P)-bd_dom_sf"/>
</dbReference>
<evidence type="ECO:0000313" key="2">
    <source>
        <dbReference type="EMBL" id="KAH8105968.1"/>
    </source>
</evidence>
<proteinExistence type="predicted"/>
<dbReference type="GO" id="GO:0051287">
    <property type="term" value="F:NAD binding"/>
    <property type="evidence" value="ECO:0007669"/>
    <property type="project" value="InterPro"/>
</dbReference>
<dbReference type="SUPFAM" id="SSF51735">
    <property type="entry name" value="NAD(P)-binding Rossmann-fold domains"/>
    <property type="match status" value="1"/>
</dbReference>
<comment type="caution">
    <text evidence="2">The sequence shown here is derived from an EMBL/GenBank/DDBJ whole genome shotgun (WGS) entry which is preliminary data.</text>
</comment>
<dbReference type="OrthoDB" id="418179at2759"/>
<protein>
    <recommendedName>
        <fullName evidence="1">D-isomer specific 2-hydroxyacid dehydrogenase NAD-binding domain-containing protein</fullName>
    </recommendedName>
</protein>
<reference evidence="2" key="1">
    <citation type="journal article" date="2021" name="New Phytol.">
        <title>Evolutionary innovations through gain and loss of genes in the ectomycorrhizal Boletales.</title>
        <authorList>
            <person name="Wu G."/>
            <person name="Miyauchi S."/>
            <person name="Morin E."/>
            <person name="Kuo A."/>
            <person name="Drula E."/>
            <person name="Varga T."/>
            <person name="Kohler A."/>
            <person name="Feng B."/>
            <person name="Cao Y."/>
            <person name="Lipzen A."/>
            <person name="Daum C."/>
            <person name="Hundley H."/>
            <person name="Pangilinan J."/>
            <person name="Johnson J."/>
            <person name="Barry K."/>
            <person name="LaButti K."/>
            <person name="Ng V."/>
            <person name="Ahrendt S."/>
            <person name="Min B."/>
            <person name="Choi I.G."/>
            <person name="Park H."/>
            <person name="Plett J.M."/>
            <person name="Magnuson J."/>
            <person name="Spatafora J.W."/>
            <person name="Nagy L.G."/>
            <person name="Henrissat B."/>
            <person name="Grigoriev I.V."/>
            <person name="Yang Z.L."/>
            <person name="Xu J."/>
            <person name="Martin F.M."/>
        </authorList>
    </citation>
    <scope>NUCLEOTIDE SEQUENCE</scope>
    <source>
        <strain evidence="2">KKN 215</strain>
    </source>
</reference>
<dbReference type="AlphaFoldDB" id="A0A8K0XTM2"/>
<gene>
    <name evidence="2" type="ORF">BXZ70DRAFT_998120</name>
</gene>
<dbReference type="Gene3D" id="3.40.50.720">
    <property type="entry name" value="NAD(P)-binding Rossmann-like Domain"/>
    <property type="match status" value="3"/>
</dbReference>